<proteinExistence type="predicted"/>
<organism evidence="1 2">
    <name type="scientific">Candidatus Kaiserbacteria bacterium RIFCSPHIGHO2_02_FULL_55_20</name>
    <dbReference type="NCBI Taxonomy" id="1798497"/>
    <lineage>
        <taxon>Bacteria</taxon>
        <taxon>Candidatus Kaiseribacteriota</taxon>
    </lineage>
</organism>
<dbReference type="EMBL" id="MFLK01000024">
    <property type="protein sequence ID" value="OGG65994.1"/>
    <property type="molecule type" value="Genomic_DNA"/>
</dbReference>
<sequence length="404" mass="44550">MSERFGTEHSNKLVRKDIPEVENGARGPISKTLLATLAALSISQNVAMSQAEAQTPPAGIESGTLWKDGVKQMQDIAKQGKGHLETTVIVQKNGTAIFLAPAKNQSEARVFSDAKKEAAAVCDIRIHTQEWGSSGSKAGGLPMELPPTLIETETPLMKQLLPISIFDYDMKPEEEKKPIGQLQIKGIFSPNGVMHYHKGISISDDVVNSTGSLMRVIDGDWWRPSAYTAIQEVLDNAKGSEAPFQLFVSRGWHKHVTERMNSMNDTQINALVEKLSPDARKGLEILTKGKNPEAVSRIRRDGVLEALQVNEGGVAGLFFAGDDVGKQKQEAWVKFVRKPARELVLSFFDDYKKYTESSAKMNPNKESQERLKGVYARMGVDLQRDVAPEVLPCGVDPKTLRQQQ</sequence>
<evidence type="ECO:0000313" key="2">
    <source>
        <dbReference type="Proteomes" id="UP000177652"/>
    </source>
</evidence>
<evidence type="ECO:0000313" key="1">
    <source>
        <dbReference type="EMBL" id="OGG65994.1"/>
    </source>
</evidence>
<name>A0A1F6DX32_9BACT</name>
<dbReference type="Proteomes" id="UP000177652">
    <property type="component" value="Unassembled WGS sequence"/>
</dbReference>
<comment type="caution">
    <text evidence="1">The sequence shown here is derived from an EMBL/GenBank/DDBJ whole genome shotgun (WGS) entry which is preliminary data.</text>
</comment>
<gene>
    <name evidence="1" type="ORF">A3D71_02130</name>
</gene>
<reference evidence="1 2" key="1">
    <citation type="journal article" date="2016" name="Nat. Commun.">
        <title>Thousands of microbial genomes shed light on interconnected biogeochemical processes in an aquifer system.</title>
        <authorList>
            <person name="Anantharaman K."/>
            <person name="Brown C.T."/>
            <person name="Hug L.A."/>
            <person name="Sharon I."/>
            <person name="Castelle C.J."/>
            <person name="Probst A.J."/>
            <person name="Thomas B.C."/>
            <person name="Singh A."/>
            <person name="Wilkins M.J."/>
            <person name="Karaoz U."/>
            <person name="Brodie E.L."/>
            <person name="Williams K.H."/>
            <person name="Hubbard S.S."/>
            <person name="Banfield J.F."/>
        </authorList>
    </citation>
    <scope>NUCLEOTIDE SEQUENCE [LARGE SCALE GENOMIC DNA]</scope>
</reference>
<accession>A0A1F6DX32</accession>
<dbReference type="AlphaFoldDB" id="A0A1F6DX32"/>
<protein>
    <submittedName>
        <fullName evidence="1">Uncharacterized protein</fullName>
    </submittedName>
</protein>